<dbReference type="EMBL" id="JAUOPB010000004">
    <property type="protein sequence ID" value="MDO6422137.1"/>
    <property type="molecule type" value="Genomic_DNA"/>
</dbReference>
<dbReference type="PROSITE" id="PS51257">
    <property type="entry name" value="PROKAR_LIPOPROTEIN"/>
    <property type="match status" value="1"/>
</dbReference>
<dbReference type="RefSeq" id="WP_303491983.1">
    <property type="nucleotide sequence ID" value="NZ_JAUOPB010000004.1"/>
</dbReference>
<gene>
    <name evidence="4" type="ORF">Q4521_06610</name>
</gene>
<dbReference type="PRINTS" id="PR01805">
    <property type="entry name" value="VACJLIPOPROT"/>
</dbReference>
<feature type="compositionally biased region" description="Polar residues" evidence="3">
    <location>
        <begin position="34"/>
        <end position="49"/>
    </location>
</feature>
<dbReference type="InterPro" id="IPR007428">
    <property type="entry name" value="MlaA"/>
</dbReference>
<evidence type="ECO:0000256" key="1">
    <source>
        <dbReference type="ARBA" id="ARBA00010634"/>
    </source>
</evidence>
<dbReference type="GO" id="GO:0016020">
    <property type="term" value="C:membrane"/>
    <property type="evidence" value="ECO:0007669"/>
    <property type="project" value="InterPro"/>
</dbReference>
<dbReference type="AlphaFoldDB" id="A0AAW7X5L1"/>
<organism evidence="4 5">
    <name type="scientific">Saccharophagus degradans</name>
    <dbReference type="NCBI Taxonomy" id="86304"/>
    <lineage>
        <taxon>Bacteria</taxon>
        <taxon>Pseudomonadati</taxon>
        <taxon>Pseudomonadota</taxon>
        <taxon>Gammaproteobacteria</taxon>
        <taxon>Cellvibrionales</taxon>
        <taxon>Cellvibrionaceae</taxon>
        <taxon>Saccharophagus</taxon>
    </lineage>
</organism>
<sequence>MFTRGGLWIVVGCLTLIMGCSNVKQDVEQGDTGGTAQPEAQGSVATPTVSEAEPPKTAYSANPTEPSVVSYTDFNDPLEKINRPIFKFNHALYRYALTPIGKGYQYILPKKARSGVSNVFGNLREPLNFINNLLQFRIADSGKNLARFGVNSTVGLLGLFDPADAWLEIDDKDARFSDTLSHYGVGHGAYIVIPVLGPSNLRSSTDYAFDYFAHPLNNISDKKTGQALLIYEGFHNQVPTLVKYPDVIANQKSAASGKVDLDAAYEFVRNLHLQQIQRDAQQLRNSKKDEDE</sequence>
<evidence type="ECO:0000313" key="5">
    <source>
        <dbReference type="Proteomes" id="UP001169760"/>
    </source>
</evidence>
<evidence type="ECO:0000256" key="3">
    <source>
        <dbReference type="SAM" id="MobiDB-lite"/>
    </source>
</evidence>
<dbReference type="PANTHER" id="PTHR30035">
    <property type="entry name" value="LIPOPROTEIN VACJ-RELATED"/>
    <property type="match status" value="1"/>
</dbReference>
<feature type="region of interest" description="Disordered" evidence="3">
    <location>
        <begin position="29"/>
        <end position="64"/>
    </location>
</feature>
<reference evidence="4" key="1">
    <citation type="submission" date="2023-07" db="EMBL/GenBank/DDBJ databases">
        <title>Genome content predicts the carbon catabolic preferences of heterotrophic bacteria.</title>
        <authorList>
            <person name="Gralka M."/>
        </authorList>
    </citation>
    <scope>NUCLEOTIDE SEQUENCE</scope>
    <source>
        <strain evidence="4">I3M17_2</strain>
    </source>
</reference>
<comment type="caution">
    <text evidence="4">The sequence shown here is derived from an EMBL/GenBank/DDBJ whole genome shotgun (WGS) entry which is preliminary data.</text>
</comment>
<dbReference type="PANTHER" id="PTHR30035:SF3">
    <property type="entry name" value="INTERMEMBRANE PHOSPHOLIPID TRANSPORT SYSTEM LIPOPROTEIN MLAA"/>
    <property type="match status" value="1"/>
</dbReference>
<evidence type="ECO:0000256" key="2">
    <source>
        <dbReference type="ARBA" id="ARBA00022729"/>
    </source>
</evidence>
<keyword evidence="4" id="KW-0449">Lipoprotein</keyword>
<accession>A0AAW7X5L1</accession>
<name>A0AAW7X5L1_9GAMM</name>
<proteinExistence type="inferred from homology"/>
<protein>
    <submittedName>
        <fullName evidence="4">VacJ family lipoprotein</fullName>
    </submittedName>
</protein>
<dbReference type="GO" id="GO:0120010">
    <property type="term" value="P:intermembrane phospholipid transfer"/>
    <property type="evidence" value="ECO:0007669"/>
    <property type="project" value="TreeGrafter"/>
</dbReference>
<comment type="similarity">
    <text evidence="1">Belongs to the MlaA family.</text>
</comment>
<keyword evidence="2" id="KW-0732">Signal</keyword>
<evidence type="ECO:0000313" key="4">
    <source>
        <dbReference type="EMBL" id="MDO6422137.1"/>
    </source>
</evidence>
<dbReference type="Pfam" id="PF04333">
    <property type="entry name" value="MlaA"/>
    <property type="match status" value="1"/>
</dbReference>
<dbReference type="Proteomes" id="UP001169760">
    <property type="component" value="Unassembled WGS sequence"/>
</dbReference>